<protein>
    <submittedName>
        <fullName evidence="1">Uncharacterized protein</fullName>
    </submittedName>
</protein>
<evidence type="ECO:0000313" key="2">
    <source>
        <dbReference type="Proteomes" id="UP000494115"/>
    </source>
</evidence>
<name>A0A6S7CCX0_9BURK</name>
<reference evidence="1 2" key="1">
    <citation type="submission" date="2020-04" db="EMBL/GenBank/DDBJ databases">
        <authorList>
            <person name="De Canck E."/>
        </authorList>
    </citation>
    <scope>NUCLEOTIDE SEQUENCE [LARGE SCALE GENOMIC DNA]</scope>
    <source>
        <strain evidence="1 2">LMG 28138</strain>
    </source>
</reference>
<keyword evidence="2" id="KW-1185">Reference proteome</keyword>
<organism evidence="1 2">
    <name type="scientific">Pararobbsia alpina</name>
    <dbReference type="NCBI Taxonomy" id="621374"/>
    <lineage>
        <taxon>Bacteria</taxon>
        <taxon>Pseudomonadati</taxon>
        <taxon>Pseudomonadota</taxon>
        <taxon>Betaproteobacteria</taxon>
        <taxon>Burkholderiales</taxon>
        <taxon>Burkholderiaceae</taxon>
        <taxon>Pararobbsia</taxon>
    </lineage>
</organism>
<accession>A0A6S7CCX0</accession>
<proteinExistence type="predicted"/>
<dbReference type="AlphaFoldDB" id="A0A6S7CCX0"/>
<dbReference type="Proteomes" id="UP000494115">
    <property type="component" value="Unassembled WGS sequence"/>
</dbReference>
<dbReference type="EMBL" id="CADIKM010000083">
    <property type="protein sequence ID" value="CAB3806390.1"/>
    <property type="molecule type" value="Genomic_DNA"/>
</dbReference>
<gene>
    <name evidence="1" type="ORF">LMG28138_05799</name>
</gene>
<sequence>MAAALSMCLTLPETTPHTSSMSRISMAKFVKQSRMFLSSQTLNTFASATRSRRSANR</sequence>
<evidence type="ECO:0000313" key="1">
    <source>
        <dbReference type="EMBL" id="CAB3806390.1"/>
    </source>
</evidence>